<evidence type="ECO:0000256" key="3">
    <source>
        <dbReference type="SAM" id="MobiDB-lite"/>
    </source>
</evidence>
<dbReference type="GO" id="GO:0000149">
    <property type="term" value="F:SNARE binding"/>
    <property type="evidence" value="ECO:0007669"/>
    <property type="project" value="TreeGrafter"/>
</dbReference>
<dbReference type="InterPro" id="IPR036871">
    <property type="entry name" value="PX_dom_sf"/>
</dbReference>
<dbReference type="GO" id="GO:0097422">
    <property type="term" value="C:tubular endosome"/>
    <property type="evidence" value="ECO:0007669"/>
    <property type="project" value="TreeGrafter"/>
</dbReference>
<feature type="domain" description="VPS9" evidence="4">
    <location>
        <begin position="346"/>
        <end position="499"/>
    </location>
</feature>
<dbReference type="Gene3D" id="1.25.40.20">
    <property type="entry name" value="Ankyrin repeat-containing domain"/>
    <property type="match status" value="1"/>
</dbReference>
<dbReference type="GO" id="GO:0005769">
    <property type="term" value="C:early endosome"/>
    <property type="evidence" value="ECO:0007669"/>
    <property type="project" value="TreeGrafter"/>
</dbReference>
<dbReference type="GO" id="GO:0030133">
    <property type="term" value="C:transport vesicle"/>
    <property type="evidence" value="ECO:0007669"/>
    <property type="project" value="TreeGrafter"/>
</dbReference>
<dbReference type="SUPFAM" id="SSF48403">
    <property type="entry name" value="Ankyrin repeat"/>
    <property type="match status" value="1"/>
</dbReference>
<dbReference type="GO" id="GO:0005886">
    <property type="term" value="C:plasma membrane"/>
    <property type="evidence" value="ECO:0007669"/>
    <property type="project" value="TreeGrafter"/>
</dbReference>
<dbReference type="PANTHER" id="PTHR24170:SF1">
    <property type="entry name" value="DOMAIN PROTEIN, PUTATIVE (AFU_ORTHOLOGUE AFUA_1G09870)-RELATED"/>
    <property type="match status" value="1"/>
</dbReference>
<gene>
    <name evidence="5" type="ORF">DL546_000558</name>
</gene>
<dbReference type="EMBL" id="QVQW01000001">
    <property type="protein sequence ID" value="RKU49357.1"/>
    <property type="molecule type" value="Genomic_DNA"/>
</dbReference>
<sequence>MQPLNPFLSAFSKSSVALECLPVRQHILLVPLTSVLLTSRDPETGVLLSETVLSEEFLASHVLRIPAAKVSATGGKEATQNLREMRGKAKVYTTFNGRNIVIKDNLVYSNKGFKSLTHANLLHDAIWFMDTLDPKPFLIYYISQPLVGSWVEVKIVPAILPSASPTTTVVKGGPSSTSAGGPRKKDVKSFHELLNHFPAIARQMQTGLEKLFREFTTVFDRPLPPPPSASEIPDPEPDGPITAAMKRVRSNSPSKAPTQDAHSTMSVEDPMIDSFYPEDVEDVMRVSLETAITTAIDLFQSVDKHQLSLLGATTDLTGPIVEKLIERYVTENVHHLLFPRLCALKRPEDLELEAKIRQMEFIDISQLGIAIAGGWVAKRALIARLEKSIDEFRKMNSASSPQHSMEILLLTTKAITSLSDTPGQDGREKPALTINADTLVALLLYVVIKAQVKHLQARFAYIRHFIFIDDVESGEMGYASSTLEAVLSYLNHDSGGLRRASRRNKTLWDAAAKGDISELRKTMEPGHDTAVEDEDEDINHFLPSDPSSRRASSSGWSFTYGTSRRSSSSLTMSESFSHGSGLAHVFPFQAESRQENDLCQSMPPVKVVKRVALDTRSMSSGSEISYRSRTTSIGTMGSALEGDTSTERLAETQDSLGQSIPMMTIQNKKPQALKYLLSLAHYYSPDVLLEDWNNEGTTLLSAAIQLGHSETIYVLLDHLLGLVPQEKLRHYLAVQDIWGRSAAHYLFHAPALIARIGKLLPWRQRDKNGQTPLFALCRSYDHANYHNMVKEALDVATEMQGDRQPLHLDDHVDGKGNTLLHILNDVELLLRVLKQCDVDVNATNDKHFTPLMVASKYGRFDMVRALYSDPRVDTAAKDLRGLTAVELAKDDEVRNKIDDLALFNLPPGPDSRTTGVVRSYFVEDSSIRFVLKSGAPVDQHSYAVTTCRRSLDDFEHLAHMLGVENPASWIPSWPNLRSPTQIPSKPSRAALRDLQLRMDWFLRLLLAHPTFSTHEMLWEFFLVPDLQPDMMEQRSKLKAEIRAEKVRDETEPLEDVKEVEQFVNYARDMVRSVHYSTRSVARKLAVITNKTSDLHVASQLFSRASGTLPFLPQPHAAALEGYAHALAPTQSSPVAAFHLTFLALHNMVDSILRALARPVHLISQISAARREVERSYNSMSRSSRWPLGLLDDARQRLNEEREERAKRSEAEAQDLAKELRCTQQTVAGELAGWRDMHEKIGRRAISDLARGMLVAERMRLAGMQRALRKVRGTQQEAATKSPPVPLHEDTAAPHDASDDALDPINAAPVASSLPDGL</sequence>
<dbReference type="Gene3D" id="1.20.1050.80">
    <property type="entry name" value="VPS9 domain"/>
    <property type="match status" value="1"/>
</dbReference>
<protein>
    <recommendedName>
        <fullName evidence="4">VPS9 domain-containing protein</fullName>
    </recommendedName>
</protein>
<evidence type="ECO:0000256" key="1">
    <source>
        <dbReference type="ARBA" id="ARBA00007428"/>
    </source>
</evidence>
<dbReference type="InterPro" id="IPR051248">
    <property type="entry name" value="UPF0507/Ank_repeat_27"/>
</dbReference>
<dbReference type="Proteomes" id="UP000275385">
    <property type="component" value="Unassembled WGS sequence"/>
</dbReference>
<dbReference type="STRING" id="177199.A0A420YN66"/>
<dbReference type="SUPFAM" id="SSF64268">
    <property type="entry name" value="PX domain"/>
    <property type="match status" value="1"/>
</dbReference>
<organism evidence="5 6">
    <name type="scientific">Coniochaeta pulveracea</name>
    <dbReference type="NCBI Taxonomy" id="177199"/>
    <lineage>
        <taxon>Eukaryota</taxon>
        <taxon>Fungi</taxon>
        <taxon>Dikarya</taxon>
        <taxon>Ascomycota</taxon>
        <taxon>Pezizomycotina</taxon>
        <taxon>Sordariomycetes</taxon>
        <taxon>Sordariomycetidae</taxon>
        <taxon>Coniochaetales</taxon>
        <taxon>Coniochaetaceae</taxon>
        <taxon>Coniochaeta</taxon>
    </lineage>
</organism>
<feature type="coiled-coil region" evidence="2">
    <location>
        <begin position="1190"/>
        <end position="1225"/>
    </location>
</feature>
<dbReference type="PROSITE" id="PS51205">
    <property type="entry name" value="VPS9"/>
    <property type="match status" value="1"/>
</dbReference>
<dbReference type="GO" id="GO:0005085">
    <property type="term" value="F:guanyl-nucleotide exchange factor activity"/>
    <property type="evidence" value="ECO:0007669"/>
    <property type="project" value="TreeGrafter"/>
</dbReference>
<comment type="similarity">
    <text evidence="1">Belongs to the UPF0507 family.</text>
</comment>
<dbReference type="Pfam" id="PF13857">
    <property type="entry name" value="Ank_5"/>
    <property type="match status" value="1"/>
</dbReference>
<accession>A0A420YN66</accession>
<dbReference type="GO" id="GO:0005770">
    <property type="term" value="C:late endosome"/>
    <property type="evidence" value="ECO:0007669"/>
    <property type="project" value="TreeGrafter"/>
</dbReference>
<feature type="region of interest" description="Disordered" evidence="3">
    <location>
        <begin position="165"/>
        <end position="185"/>
    </location>
</feature>
<feature type="region of interest" description="Disordered" evidence="3">
    <location>
        <begin position="223"/>
        <end position="242"/>
    </location>
</feature>
<feature type="compositionally biased region" description="Polar residues" evidence="3">
    <location>
        <begin position="165"/>
        <end position="179"/>
    </location>
</feature>
<evidence type="ECO:0000313" key="6">
    <source>
        <dbReference type="Proteomes" id="UP000275385"/>
    </source>
</evidence>
<keyword evidence="2" id="KW-0175">Coiled coil</keyword>
<feature type="region of interest" description="Disordered" evidence="3">
    <location>
        <begin position="1267"/>
        <end position="1317"/>
    </location>
</feature>
<dbReference type="FunFam" id="1.25.40.20:FF:000443">
    <property type="entry name" value="Putative vps9 domain protein"/>
    <property type="match status" value="1"/>
</dbReference>
<reference evidence="5 6" key="1">
    <citation type="submission" date="2018-08" db="EMBL/GenBank/DDBJ databases">
        <title>Draft genome of the lignicolous fungus Coniochaeta pulveracea.</title>
        <authorList>
            <person name="Borstlap C.J."/>
            <person name="De Witt R.N."/>
            <person name="Botha A."/>
            <person name="Volschenk H."/>
        </authorList>
    </citation>
    <scope>NUCLEOTIDE SEQUENCE [LARGE SCALE GENOMIC DNA]</scope>
    <source>
        <strain evidence="5 6">CAB683</strain>
    </source>
</reference>
<keyword evidence="6" id="KW-1185">Reference proteome</keyword>
<feature type="compositionally biased region" description="Basic and acidic residues" evidence="3">
    <location>
        <begin position="1286"/>
        <end position="1297"/>
    </location>
</feature>
<dbReference type="GO" id="GO:0035091">
    <property type="term" value="F:phosphatidylinositol binding"/>
    <property type="evidence" value="ECO:0007669"/>
    <property type="project" value="InterPro"/>
</dbReference>
<dbReference type="OrthoDB" id="7464126at2759"/>
<dbReference type="CDD" id="cd06093">
    <property type="entry name" value="PX_domain"/>
    <property type="match status" value="1"/>
</dbReference>
<proteinExistence type="inferred from homology"/>
<feature type="region of interest" description="Disordered" evidence="3">
    <location>
        <begin position="529"/>
        <end position="574"/>
    </location>
</feature>
<dbReference type="InterPro" id="IPR037191">
    <property type="entry name" value="VPS9_dom_sf"/>
</dbReference>
<evidence type="ECO:0000259" key="4">
    <source>
        <dbReference type="PROSITE" id="PS51205"/>
    </source>
</evidence>
<feature type="compositionally biased region" description="Low complexity" evidence="3">
    <location>
        <begin position="543"/>
        <end position="574"/>
    </location>
</feature>
<evidence type="ECO:0000313" key="5">
    <source>
        <dbReference type="EMBL" id="RKU49357.1"/>
    </source>
</evidence>
<dbReference type="SUPFAM" id="SSF109993">
    <property type="entry name" value="VPS9 domain"/>
    <property type="match status" value="1"/>
</dbReference>
<dbReference type="Pfam" id="PF02204">
    <property type="entry name" value="VPS9"/>
    <property type="match status" value="1"/>
</dbReference>
<dbReference type="GO" id="GO:0045022">
    <property type="term" value="P:early endosome to late endosome transport"/>
    <property type="evidence" value="ECO:0007669"/>
    <property type="project" value="TreeGrafter"/>
</dbReference>
<comment type="caution">
    <text evidence="5">The sequence shown here is derived from an EMBL/GenBank/DDBJ whole genome shotgun (WGS) entry which is preliminary data.</text>
</comment>
<dbReference type="PANTHER" id="PTHR24170">
    <property type="entry name" value="ANKYRIN REPEAT DOMAIN-CONTAINING PROTEIN 27"/>
    <property type="match status" value="1"/>
</dbReference>
<name>A0A420YN66_9PEZI</name>
<evidence type="ECO:0000256" key="2">
    <source>
        <dbReference type="SAM" id="Coils"/>
    </source>
</evidence>
<dbReference type="InterPro" id="IPR036770">
    <property type="entry name" value="Ankyrin_rpt-contain_sf"/>
</dbReference>
<dbReference type="InterPro" id="IPR002110">
    <property type="entry name" value="Ankyrin_rpt"/>
</dbReference>
<dbReference type="InterPro" id="IPR003123">
    <property type="entry name" value="VPS9"/>
</dbReference>